<dbReference type="GO" id="GO:0016491">
    <property type="term" value="F:oxidoreductase activity"/>
    <property type="evidence" value="ECO:0007669"/>
    <property type="project" value="UniProtKB-KW"/>
</dbReference>
<dbReference type="GO" id="GO:0005506">
    <property type="term" value="F:iron ion binding"/>
    <property type="evidence" value="ECO:0007669"/>
    <property type="project" value="InterPro"/>
</dbReference>
<dbReference type="GO" id="GO:0051537">
    <property type="term" value="F:2 iron, 2 sulfur cluster binding"/>
    <property type="evidence" value="ECO:0007669"/>
    <property type="project" value="UniProtKB-KW"/>
</dbReference>
<dbReference type="InterPro" id="IPR036884">
    <property type="entry name" value="2Fe-2S-bd_dom_sf"/>
</dbReference>
<evidence type="ECO:0000256" key="11">
    <source>
        <dbReference type="ARBA" id="ARBA00034078"/>
    </source>
</evidence>
<keyword evidence="3 14" id="KW-0500">Molybdenum</keyword>
<dbReference type="InterPro" id="IPR002346">
    <property type="entry name" value="Mopterin_DH_FAD-bd"/>
</dbReference>
<dbReference type="InterPro" id="IPR036010">
    <property type="entry name" value="2Fe-2S_ferredoxin-like_sf"/>
</dbReference>
<comment type="cofactor">
    <cofactor evidence="1 13">
        <name>FAD</name>
        <dbReference type="ChEBI" id="CHEBI:57692"/>
    </cofactor>
</comment>
<dbReference type="EMBL" id="CAJNOT010002630">
    <property type="protein sequence ID" value="CAF1331998.1"/>
    <property type="molecule type" value="Genomic_DNA"/>
</dbReference>
<dbReference type="InterPro" id="IPR046867">
    <property type="entry name" value="AldOxase/xan_DH_MoCoBD2"/>
</dbReference>
<comment type="similarity">
    <text evidence="2">Belongs to the xanthine dehydrogenase family.</text>
</comment>
<dbReference type="InterPro" id="IPR005107">
    <property type="entry name" value="CO_DH_flav_C"/>
</dbReference>
<dbReference type="InterPro" id="IPR002888">
    <property type="entry name" value="2Fe-2S-bd"/>
</dbReference>
<feature type="binding site" evidence="13">
    <location>
        <position position="1071"/>
    </location>
    <ligand>
        <name>substrate</name>
    </ligand>
</feature>
<reference evidence="17" key="1">
    <citation type="submission" date="2021-02" db="EMBL/GenBank/DDBJ databases">
        <authorList>
            <person name="Nowell W R."/>
        </authorList>
    </citation>
    <scope>NUCLEOTIDE SEQUENCE</scope>
</reference>
<feature type="binding site" evidence="14">
    <location>
        <position position="321"/>
    </location>
    <ligand>
        <name>[2Fe-2S] cluster</name>
        <dbReference type="ChEBI" id="CHEBI:190135"/>
        <label>2</label>
    </ligand>
</feature>
<dbReference type="FunFam" id="3.30.365.10:FF:000003">
    <property type="entry name" value="Aldehyde oxidase 1"/>
    <property type="match status" value="1"/>
</dbReference>
<evidence type="ECO:0000256" key="13">
    <source>
        <dbReference type="PIRSR" id="PIRSR000127-2"/>
    </source>
</evidence>
<keyword evidence="8" id="KW-0560">Oxidoreductase</keyword>
<feature type="binding site" evidence="14">
    <location>
        <position position="955"/>
    </location>
    <ligand>
        <name>Mo-molybdopterin</name>
        <dbReference type="ChEBI" id="CHEBI:71302"/>
    </ligand>
    <ligandPart>
        <name>Mo</name>
        <dbReference type="ChEBI" id="CHEBI:28685"/>
    </ligandPart>
</feature>
<dbReference type="InterPro" id="IPR016166">
    <property type="entry name" value="FAD-bd_PCMH"/>
</dbReference>
<dbReference type="Proteomes" id="UP000663864">
    <property type="component" value="Unassembled WGS sequence"/>
</dbReference>
<feature type="binding site" evidence="14">
    <location>
        <position position="212"/>
    </location>
    <ligand>
        <name>[2Fe-2S] cluster</name>
        <dbReference type="ChEBI" id="CHEBI:190135"/>
        <label>1</label>
    </ligand>
</feature>
<dbReference type="SUPFAM" id="SSF56003">
    <property type="entry name" value="Molybdenum cofactor-binding domain"/>
    <property type="match status" value="1"/>
</dbReference>
<evidence type="ECO:0000256" key="2">
    <source>
        <dbReference type="ARBA" id="ARBA00006849"/>
    </source>
</evidence>
<feature type="binding site" evidence="13">
    <location>
        <begin position="507"/>
        <end position="511"/>
    </location>
    <ligand>
        <name>FAD</name>
        <dbReference type="ChEBI" id="CHEBI:57692"/>
    </ligand>
</feature>
<dbReference type="Gene3D" id="3.30.390.50">
    <property type="entry name" value="CO dehydrogenase flavoprotein, C-terminal domain"/>
    <property type="match status" value="1"/>
</dbReference>
<feature type="binding site" evidence="13">
    <location>
        <position position="520"/>
    </location>
    <ligand>
        <name>FAD</name>
        <dbReference type="ChEBI" id="CHEBI:57692"/>
    </ligand>
</feature>
<keyword evidence="10 14" id="KW-0411">Iron-sulfur</keyword>
<protein>
    <recommendedName>
        <fullName evidence="19">Xanthine dehydrogenase</fullName>
    </recommendedName>
</protein>
<feature type="binding site" evidence="14">
    <location>
        <position position="243"/>
    </location>
    <ligand>
        <name>[2Fe-2S] cluster</name>
        <dbReference type="ChEBI" id="CHEBI:190135"/>
        <label>1</label>
    </ligand>
</feature>
<organism evidence="17 18">
    <name type="scientific">Rotaria sordida</name>
    <dbReference type="NCBI Taxonomy" id="392033"/>
    <lineage>
        <taxon>Eukaryota</taxon>
        <taxon>Metazoa</taxon>
        <taxon>Spiralia</taxon>
        <taxon>Gnathifera</taxon>
        <taxon>Rotifera</taxon>
        <taxon>Eurotatoria</taxon>
        <taxon>Bdelloidea</taxon>
        <taxon>Philodinida</taxon>
        <taxon>Philodinidae</taxon>
        <taxon>Rotaria</taxon>
    </lineage>
</organism>
<feature type="binding site" evidence="14">
    <location>
        <position position="323"/>
    </location>
    <ligand>
        <name>[2Fe-2S] cluster</name>
        <dbReference type="ChEBI" id="CHEBI:190135"/>
        <label>2</label>
    </ligand>
</feature>
<feature type="binding site" evidence="14">
    <location>
        <position position="217"/>
    </location>
    <ligand>
        <name>[2Fe-2S] cluster</name>
        <dbReference type="ChEBI" id="CHEBI:190135"/>
        <label>1</label>
    </ligand>
</feature>
<dbReference type="Pfam" id="PF01315">
    <property type="entry name" value="Ald_Xan_dh_C"/>
    <property type="match status" value="1"/>
</dbReference>
<keyword evidence="9 14" id="KW-0408">Iron</keyword>
<dbReference type="InterPro" id="IPR000674">
    <property type="entry name" value="Ald_Oxase/Xan_DH_a/b"/>
</dbReference>
<name>A0A815FZA4_9BILA</name>
<dbReference type="InterPro" id="IPR016208">
    <property type="entry name" value="Ald_Oxase/xanthine_DH-like"/>
</dbReference>
<feature type="domain" description="FAD-binding PCMH-type" evidence="16">
    <location>
        <begin position="390"/>
        <end position="575"/>
    </location>
</feature>
<keyword evidence="6 14" id="KW-0479">Metal-binding</keyword>
<evidence type="ECO:0000256" key="6">
    <source>
        <dbReference type="ARBA" id="ARBA00022723"/>
    </source>
</evidence>
<dbReference type="Pfam" id="PF00111">
    <property type="entry name" value="Fer2"/>
    <property type="match status" value="1"/>
</dbReference>
<feature type="binding site" evidence="13">
    <location>
        <position position="565"/>
    </location>
    <ligand>
        <name>FAD</name>
        <dbReference type="ChEBI" id="CHEBI:57692"/>
    </ligand>
</feature>
<sequence length="1494" mass="167215">MVTRLEDLPNEIFLCIFCRLLIIDIHHSFSNLNNRFSALLVHFTQRKNLAIDGHLTRFQVEFAIEYVLRLIDDNQLRTLEIRHDDLFHRFLSLNNIIPSFVSTLSLVSLSDVSFDPVYCLLIRCPRVKSVIIDVQCNGVDTKWLDGSLWDELVDFHCSHLNSLRVSVRRIFKDPLISNRNITKIIDGNIEPEWTLLWYLRNKLRLTGSKLGCGEGGCGACTVLISRYIGGESDEIEHRTINACLAPLCSVDGCHVITVEGLGSADKSNLHKTQTRLAELSGSQCGFCTPGMVMSLYGTLTSKNDLLPTMQDIEEAFDGNLCRCTGYRPILDAAKTFASDIDKIHYEKSSTSTTSTTMDKCLSYVQKNSLKIDQVEFPSKLRNYIPQSIHIKGSSIDWYRPISLNELLHLRHTYPGDQSKLVFGNTTVQIERKFQQMNYPRLIAITHIKELQEIKRTKDSIYLGAGVTFTRLKAKLIELNDNDNNGFCQALLDQLKHFASTQIRNVASLGGNIIAASPISDINPVLVAADATLELHRADNTKVRHISLCDFFLGDRRVSMADNEILVGIHIPLVKSSNKYFLRSYKQASRRDDSKGIVSAGFKVQLEQSNLVNDQWKIVSVCFSFGGMATKTIQAINTQQQLIGLSWTKETINKTCELLLKEMPLDELSLGGQLEYRRTLVQSFLFKFYSYVCNELHQPLIDSSILSYHRPISHGQQTIPEQPQSQKVVGSSLPHRSAYLHTTGEAIYVDDMSFLFNTLHAALVLSTKPNARIKHIDIDDASKVPGFVSFVNYLDVPGSNKTNGILSDEEVFVSSVALCIGAIIGVVVCETEHAAQIASNLIKIDYELLSPTILTIEDAINHQSYFGDEICLQKGDVEKSFVDAEHTLEDTIYIGGQEHFYMETHSCIVIPSHDDKEITLYLGTQSASAIQELTALVLGRDVSHITCHVKRVGGAFGGKESRSFPYCLAIAVAAVKINRPVRLNLERHVDISITGHRHPYKIKYKVAFTNEGHFLGLDIQMWNNGGCTLDASRAVMELSMLHVGNTYQFPNIKIRGRVCKTHIPSNTAFRGFGGPQAMLACETVVEHVAAYLKRDSFTIRRLNLFKEGDTTHYGQILELWNVPRILDELSKSSDFIQRQTNVDEFNHQNTYRKRGISLIPVKFGIGGLFKCFNQAGALVHIYTDGSVIVTHGGVEVGQGLHTKMISIAAEVLGCSIDKIRISETATDKVPNMSATGGSVSSDLNGMAVKHACEQLRQRLDTLIVDNNVNISWEDLVKQAYFARLDLCARGFYATPNVFDYDFTKNQAAYNYFTQGAAVTEVELDVLTGDWHLLRVDILMDVGSSLNPQIDVGQIEGGFMQGIGLYTMEELIWGDHTQNKWIQPGQLYTCGVDTYKIPSFNDVPIDFRVSLLSDSLNPRAIYSSKGIGEPPLLLGSSAFFALKQACMAYREQQGLSDYFTLHSPATVERLRMACTDEFTRRVCPDEYETLPPRGSY</sequence>
<evidence type="ECO:0000256" key="7">
    <source>
        <dbReference type="ARBA" id="ARBA00022827"/>
    </source>
</evidence>
<dbReference type="InterPro" id="IPR036683">
    <property type="entry name" value="CO_DH_flav_C_dom_sf"/>
</dbReference>
<dbReference type="PROSITE" id="PS00197">
    <property type="entry name" value="2FE2S_FER_1"/>
    <property type="match status" value="1"/>
</dbReference>
<evidence type="ECO:0000256" key="9">
    <source>
        <dbReference type="ARBA" id="ARBA00023004"/>
    </source>
</evidence>
<dbReference type="InterPro" id="IPR016167">
    <property type="entry name" value="FAD-bd_PCMH_sub1"/>
</dbReference>
<accession>A0A815FZA4</accession>
<keyword evidence="4" id="KW-0285">Flavoprotein</keyword>
<dbReference type="Gene3D" id="3.10.20.30">
    <property type="match status" value="1"/>
</dbReference>
<dbReference type="FunFam" id="3.30.465.10:FF:000004">
    <property type="entry name" value="Xanthine dehydrogenase/oxidase"/>
    <property type="match status" value="1"/>
</dbReference>
<dbReference type="InterPro" id="IPR036856">
    <property type="entry name" value="Ald_Oxase/Xan_DH_a/b_sf"/>
</dbReference>
<keyword evidence="7 13" id="KW-0274">FAD</keyword>
<evidence type="ECO:0008006" key="19">
    <source>
        <dbReference type="Google" id="ProtNLM"/>
    </source>
</evidence>
<evidence type="ECO:0000256" key="10">
    <source>
        <dbReference type="ARBA" id="ARBA00023014"/>
    </source>
</evidence>
<dbReference type="InterPro" id="IPR037165">
    <property type="entry name" value="AldOxase/xan_DH_Mopterin-bd_sf"/>
</dbReference>
<dbReference type="PROSITE" id="PS51387">
    <property type="entry name" value="FAD_PCMH"/>
    <property type="match status" value="1"/>
</dbReference>
<comment type="cofactor">
    <cofactor evidence="11">
        <name>[2Fe-2S] cluster</name>
        <dbReference type="ChEBI" id="CHEBI:190135"/>
    </cofactor>
</comment>
<comment type="caution">
    <text evidence="17">The sequence shown here is derived from an EMBL/GenBank/DDBJ whole genome shotgun (WGS) entry which is preliminary data.</text>
</comment>
<dbReference type="InterPro" id="IPR036318">
    <property type="entry name" value="FAD-bd_PCMH-like_sf"/>
</dbReference>
<dbReference type="Gene3D" id="3.90.1170.50">
    <property type="entry name" value="Aldehyde oxidase/xanthine dehydrogenase, a/b hammerhead"/>
    <property type="match status" value="1"/>
</dbReference>
<dbReference type="GO" id="GO:0071949">
    <property type="term" value="F:FAD binding"/>
    <property type="evidence" value="ECO:0007669"/>
    <property type="project" value="InterPro"/>
</dbReference>
<feature type="binding site" evidence="14">
    <location>
        <position position="1236"/>
    </location>
    <ligand>
        <name>Mo-molybdopterin</name>
        <dbReference type="ChEBI" id="CHEBI:71302"/>
    </ligand>
    <ligandPart>
        <name>Mo</name>
        <dbReference type="ChEBI" id="CHEBI:28685"/>
    </ligandPart>
</feature>
<proteinExistence type="inferred from homology"/>
<gene>
    <name evidence="17" type="ORF">ZHD862_LOCUS29577</name>
</gene>
<feature type="binding site" evidence="14">
    <location>
        <position position="924"/>
    </location>
    <ligand>
        <name>Mo-molybdopterin</name>
        <dbReference type="ChEBI" id="CHEBI:71302"/>
    </ligand>
    <ligandPart>
        <name>Mo</name>
        <dbReference type="ChEBI" id="CHEBI:28685"/>
    </ligandPart>
</feature>
<feature type="binding site" evidence="13">
    <location>
        <begin position="420"/>
        <end position="427"/>
    </location>
    <ligand>
        <name>FAD</name>
        <dbReference type="ChEBI" id="CHEBI:57692"/>
    </ligand>
</feature>
<dbReference type="SUPFAM" id="SSF54292">
    <property type="entry name" value="2Fe-2S ferredoxin-like"/>
    <property type="match status" value="1"/>
</dbReference>
<dbReference type="Gene3D" id="3.30.365.10">
    <property type="entry name" value="Aldehyde oxidase/xanthine dehydrogenase, molybdopterin binding domain"/>
    <property type="match status" value="4"/>
</dbReference>
<dbReference type="InterPro" id="IPR008274">
    <property type="entry name" value="AldOxase/xan_DH_MoCoBD1"/>
</dbReference>
<evidence type="ECO:0000313" key="17">
    <source>
        <dbReference type="EMBL" id="CAF1331998.1"/>
    </source>
</evidence>
<dbReference type="SUPFAM" id="SSF54665">
    <property type="entry name" value="CO dehydrogenase molybdoprotein N-domain-like"/>
    <property type="match status" value="1"/>
</dbReference>
<dbReference type="FunFam" id="3.10.20.30:FF:000015">
    <property type="entry name" value="Aldehyde oxidase 1"/>
    <property type="match status" value="1"/>
</dbReference>
<feature type="binding site" evidence="13">
    <location>
        <position position="497"/>
    </location>
    <ligand>
        <name>FAD</name>
        <dbReference type="ChEBI" id="CHEBI:57692"/>
    </ligand>
</feature>
<feature type="domain" description="2Fe-2S ferredoxin-type" evidence="15">
    <location>
        <begin position="165"/>
        <end position="261"/>
    </location>
</feature>
<dbReference type="FunFam" id="3.30.365.10:FF:000004">
    <property type="entry name" value="Xanthine dehydrogenase oxidase"/>
    <property type="match status" value="1"/>
</dbReference>
<dbReference type="FunFam" id="3.30.365.10:FF:000001">
    <property type="entry name" value="Xanthine dehydrogenase oxidase"/>
    <property type="match status" value="1"/>
</dbReference>
<feature type="binding site" evidence="14">
    <location>
        <position position="1069"/>
    </location>
    <ligand>
        <name>Mo-molybdopterin</name>
        <dbReference type="ChEBI" id="CHEBI:71302"/>
    </ligand>
    <ligandPart>
        <name>Mo</name>
        <dbReference type="ChEBI" id="CHEBI:28685"/>
    </ligandPart>
</feature>
<dbReference type="Gene3D" id="3.30.43.10">
    <property type="entry name" value="Uridine Diphospho-n-acetylenolpyruvylglucosamine Reductase, domain 2"/>
    <property type="match status" value="1"/>
</dbReference>
<dbReference type="Gene3D" id="1.10.150.120">
    <property type="entry name" value="[2Fe-2S]-binding domain"/>
    <property type="match status" value="1"/>
</dbReference>
<dbReference type="Pfam" id="PF02738">
    <property type="entry name" value="MoCoBD_1"/>
    <property type="match status" value="1"/>
</dbReference>
<dbReference type="PANTHER" id="PTHR45444:SF3">
    <property type="entry name" value="XANTHINE DEHYDROGENASE"/>
    <property type="match status" value="1"/>
</dbReference>
<dbReference type="SUPFAM" id="SSF47741">
    <property type="entry name" value="CO dehydrogenase ISP C-domain like"/>
    <property type="match status" value="1"/>
</dbReference>
<feature type="binding site" evidence="14">
    <location>
        <position position="287"/>
    </location>
    <ligand>
        <name>[2Fe-2S] cluster</name>
        <dbReference type="ChEBI" id="CHEBI:190135"/>
        <label>2</label>
    </ligand>
</feature>
<dbReference type="SMART" id="SM01008">
    <property type="entry name" value="Ald_Xan_dh_C"/>
    <property type="match status" value="1"/>
</dbReference>
<evidence type="ECO:0000256" key="8">
    <source>
        <dbReference type="ARBA" id="ARBA00023002"/>
    </source>
</evidence>
<evidence type="ECO:0000256" key="14">
    <source>
        <dbReference type="PIRSR" id="PIRSR000127-3"/>
    </source>
</evidence>
<dbReference type="InterPro" id="IPR001041">
    <property type="entry name" value="2Fe-2S_ferredoxin-type"/>
</dbReference>
<dbReference type="SUPFAM" id="SSF55447">
    <property type="entry name" value="CO dehydrogenase flavoprotein C-terminal domain-like"/>
    <property type="match status" value="1"/>
</dbReference>
<feature type="active site" description="Proton acceptor" evidence="12">
    <location>
        <position position="1427"/>
    </location>
</feature>
<dbReference type="Gene3D" id="3.30.465.10">
    <property type="match status" value="1"/>
</dbReference>
<dbReference type="PIRSF" id="PIRSF000127">
    <property type="entry name" value="Xanthine_DH"/>
    <property type="match status" value="1"/>
</dbReference>
<feature type="binding site" evidence="13">
    <location>
        <position position="585"/>
    </location>
    <ligand>
        <name>FAD</name>
        <dbReference type="ChEBI" id="CHEBI:57692"/>
    </ligand>
</feature>
<dbReference type="InterPro" id="IPR006058">
    <property type="entry name" value="2Fe2S_fd_BS"/>
</dbReference>
<feature type="binding site" evidence="14">
    <location>
        <position position="220"/>
    </location>
    <ligand>
        <name>[2Fe-2S] cluster</name>
        <dbReference type="ChEBI" id="CHEBI:190135"/>
        <label>1</label>
    </ligand>
</feature>
<comment type="cofactor">
    <cofactor evidence="14">
        <name>[2Fe-2S] cluster</name>
        <dbReference type="ChEBI" id="CHEBI:190135"/>
    </cofactor>
    <text evidence="14">Binds 2 [2Fe-2S] clusters.</text>
</comment>
<feature type="binding site" evidence="13">
    <location>
        <position position="959"/>
    </location>
    <ligand>
        <name>substrate</name>
    </ligand>
</feature>
<keyword evidence="5 14" id="KW-0001">2Fe-2S</keyword>
<evidence type="ECO:0000313" key="18">
    <source>
        <dbReference type="Proteomes" id="UP000663864"/>
    </source>
</evidence>
<dbReference type="PANTHER" id="PTHR45444">
    <property type="entry name" value="XANTHINE DEHYDROGENASE"/>
    <property type="match status" value="1"/>
</dbReference>
<dbReference type="InterPro" id="IPR012675">
    <property type="entry name" value="Beta-grasp_dom_sf"/>
</dbReference>
<dbReference type="Pfam" id="PF00941">
    <property type="entry name" value="FAD_binding_5"/>
    <property type="match status" value="1"/>
</dbReference>
<evidence type="ECO:0000256" key="12">
    <source>
        <dbReference type="PIRSR" id="PIRSR000127-1"/>
    </source>
</evidence>
<comment type="cofactor">
    <cofactor evidence="14">
        <name>Mo-molybdopterin</name>
        <dbReference type="ChEBI" id="CHEBI:71302"/>
    </cofactor>
    <text evidence="14">Binds 1 Mo-molybdopterin (Mo-MPT) cofactor per subunit.</text>
</comment>
<evidence type="ECO:0000259" key="15">
    <source>
        <dbReference type="PROSITE" id="PS51085"/>
    </source>
</evidence>
<evidence type="ECO:0000259" key="16">
    <source>
        <dbReference type="PROSITE" id="PS51387"/>
    </source>
</evidence>
<dbReference type="SMART" id="SM01092">
    <property type="entry name" value="CO_deh_flav_C"/>
    <property type="match status" value="1"/>
</dbReference>
<evidence type="ECO:0000256" key="5">
    <source>
        <dbReference type="ARBA" id="ARBA00022714"/>
    </source>
</evidence>
<dbReference type="FunFam" id="3.30.43.10:FF:000001">
    <property type="entry name" value="Xanthine dehydrogenase/oxidase"/>
    <property type="match status" value="1"/>
</dbReference>
<dbReference type="SUPFAM" id="SSF56176">
    <property type="entry name" value="FAD-binding/transporter-associated domain-like"/>
    <property type="match status" value="1"/>
</dbReference>
<evidence type="ECO:0000256" key="4">
    <source>
        <dbReference type="ARBA" id="ARBA00022630"/>
    </source>
</evidence>
<dbReference type="Pfam" id="PF01799">
    <property type="entry name" value="Fer2_2"/>
    <property type="match status" value="1"/>
</dbReference>
<dbReference type="Pfam" id="PF03450">
    <property type="entry name" value="CO_deh_flav_C"/>
    <property type="match status" value="1"/>
</dbReference>
<feature type="binding site" evidence="14">
    <location>
        <position position="284"/>
    </location>
    <ligand>
        <name>[2Fe-2S] cluster</name>
        <dbReference type="ChEBI" id="CHEBI:190135"/>
        <label>2</label>
    </ligand>
</feature>
<evidence type="ECO:0000256" key="3">
    <source>
        <dbReference type="ARBA" id="ARBA00022505"/>
    </source>
</evidence>
<dbReference type="PROSITE" id="PS51085">
    <property type="entry name" value="2FE2S_FER_2"/>
    <property type="match status" value="1"/>
</dbReference>
<dbReference type="InterPro" id="IPR016169">
    <property type="entry name" value="FAD-bd_PCMH_sub2"/>
</dbReference>
<dbReference type="Pfam" id="PF20256">
    <property type="entry name" value="MoCoBD_2"/>
    <property type="match status" value="1"/>
</dbReference>
<evidence type="ECO:0000256" key="1">
    <source>
        <dbReference type="ARBA" id="ARBA00001974"/>
    </source>
</evidence>